<keyword evidence="3" id="KW-1185">Reference proteome</keyword>
<dbReference type="EMBL" id="CAJVPY010018772">
    <property type="protein sequence ID" value="CAG8768544.1"/>
    <property type="molecule type" value="Genomic_DNA"/>
</dbReference>
<accession>A0A9N9J858</accession>
<proteinExistence type="predicted"/>
<evidence type="ECO:0000256" key="1">
    <source>
        <dbReference type="SAM" id="MobiDB-lite"/>
    </source>
</evidence>
<comment type="caution">
    <text evidence="2">The sequence shown here is derived from an EMBL/GenBank/DDBJ whole genome shotgun (WGS) entry which is preliminary data.</text>
</comment>
<feature type="region of interest" description="Disordered" evidence="1">
    <location>
        <begin position="1"/>
        <end position="23"/>
    </location>
</feature>
<reference evidence="2" key="1">
    <citation type="submission" date="2021-06" db="EMBL/GenBank/DDBJ databases">
        <authorList>
            <person name="Kallberg Y."/>
            <person name="Tangrot J."/>
            <person name="Rosling A."/>
        </authorList>
    </citation>
    <scope>NUCLEOTIDE SEQUENCE</scope>
    <source>
        <strain evidence="2">MA453B</strain>
    </source>
</reference>
<feature type="non-terminal residue" evidence="2">
    <location>
        <position position="114"/>
    </location>
</feature>
<dbReference type="OrthoDB" id="2364974at2759"/>
<organism evidence="2 3">
    <name type="scientific">Dentiscutata erythropus</name>
    <dbReference type="NCBI Taxonomy" id="1348616"/>
    <lineage>
        <taxon>Eukaryota</taxon>
        <taxon>Fungi</taxon>
        <taxon>Fungi incertae sedis</taxon>
        <taxon>Mucoromycota</taxon>
        <taxon>Glomeromycotina</taxon>
        <taxon>Glomeromycetes</taxon>
        <taxon>Diversisporales</taxon>
        <taxon>Gigasporaceae</taxon>
        <taxon>Dentiscutata</taxon>
    </lineage>
</organism>
<dbReference type="Proteomes" id="UP000789405">
    <property type="component" value="Unassembled WGS sequence"/>
</dbReference>
<gene>
    <name evidence="2" type="ORF">DERYTH_LOCUS18470</name>
</gene>
<evidence type="ECO:0000313" key="3">
    <source>
        <dbReference type="Proteomes" id="UP000789405"/>
    </source>
</evidence>
<evidence type="ECO:0000313" key="2">
    <source>
        <dbReference type="EMBL" id="CAG8768544.1"/>
    </source>
</evidence>
<name>A0A9N9J858_9GLOM</name>
<dbReference type="AlphaFoldDB" id="A0A9N9J858"/>
<protein>
    <submittedName>
        <fullName evidence="2">4437_t:CDS:1</fullName>
    </submittedName>
</protein>
<sequence>MDTNEESSRKRNANSVESKNSSELEKYVTNIGNIISYEENQISDDETLLNISDYSTTTTLLINEVINLDEENSESSIAEPFQAILLKDLDYDPCNVLNGFLECEKQNNCIFNLL</sequence>